<dbReference type="InterPro" id="IPR005034">
    <property type="entry name" value="Dicer_dimerisation"/>
</dbReference>
<dbReference type="PROSITE" id="PS51192">
    <property type="entry name" value="HELICASE_ATP_BIND_1"/>
    <property type="match status" value="1"/>
</dbReference>
<dbReference type="GO" id="GO:0005524">
    <property type="term" value="F:ATP binding"/>
    <property type="evidence" value="ECO:0007669"/>
    <property type="project" value="UniProtKB-KW"/>
</dbReference>
<dbReference type="InterPro" id="IPR006935">
    <property type="entry name" value="Helicase/UvrB_N"/>
</dbReference>
<dbReference type="SUPFAM" id="SSF52540">
    <property type="entry name" value="P-loop containing nucleoside triphosphate hydrolases"/>
    <property type="match status" value="1"/>
</dbReference>
<keyword evidence="10" id="KW-0862">Zinc</keyword>
<dbReference type="GO" id="GO:0005634">
    <property type="term" value="C:nucleus"/>
    <property type="evidence" value="ECO:0007669"/>
    <property type="project" value="TreeGrafter"/>
</dbReference>
<evidence type="ECO:0000259" key="24">
    <source>
        <dbReference type="PROSITE" id="PS51327"/>
    </source>
</evidence>
<dbReference type="GO" id="GO:0004525">
    <property type="term" value="F:ribonuclease III activity"/>
    <property type="evidence" value="ECO:0007669"/>
    <property type="project" value="InterPro"/>
</dbReference>
<comment type="cofactor">
    <cofactor evidence="1">
        <name>Mn(2+)</name>
        <dbReference type="ChEBI" id="CHEBI:29035"/>
    </cofactor>
</comment>
<evidence type="ECO:0000259" key="23">
    <source>
        <dbReference type="PROSITE" id="PS51194"/>
    </source>
</evidence>
<dbReference type="SUPFAM" id="SSF69065">
    <property type="entry name" value="RNase III domain-like"/>
    <property type="match status" value="2"/>
</dbReference>
<name>A0A0G2G4G1_PHACM</name>
<evidence type="ECO:0000256" key="4">
    <source>
        <dbReference type="ARBA" id="ARBA00022721"/>
    </source>
</evidence>
<reference evidence="25 26" key="2">
    <citation type="submission" date="2015-05" db="EMBL/GenBank/DDBJ databases">
        <authorList>
            <person name="Morales-Cruz A."/>
            <person name="Amrine K.C."/>
            <person name="Cantu D."/>
        </authorList>
    </citation>
    <scope>NUCLEOTIDE SEQUENCE [LARGE SCALE GENOMIC DNA]</scope>
    <source>
        <strain evidence="25">UCRPC4</strain>
    </source>
</reference>
<dbReference type="SMART" id="SM00490">
    <property type="entry name" value="HELICc"/>
    <property type="match status" value="1"/>
</dbReference>
<reference evidence="25 26" key="1">
    <citation type="submission" date="2015-05" db="EMBL/GenBank/DDBJ databases">
        <title>Distinctive expansion of gene families associated with plant cell wall degradation and secondary metabolism in the genomes of grapevine trunk pathogens.</title>
        <authorList>
            <person name="Lawrence D.P."/>
            <person name="Travadon R."/>
            <person name="Rolshausen P.E."/>
            <person name="Baumgartner K."/>
        </authorList>
    </citation>
    <scope>NUCLEOTIDE SEQUENCE [LARGE SCALE GENOMIC DNA]</scope>
    <source>
        <strain evidence="25">UCRPC4</strain>
    </source>
</reference>
<dbReference type="InterPro" id="IPR027417">
    <property type="entry name" value="P-loop_NTPase"/>
</dbReference>
<dbReference type="GO" id="GO:0003677">
    <property type="term" value="F:DNA binding"/>
    <property type="evidence" value="ECO:0007669"/>
    <property type="project" value="InterPro"/>
</dbReference>
<dbReference type="GO" id="GO:0003723">
    <property type="term" value="F:RNA binding"/>
    <property type="evidence" value="ECO:0007669"/>
    <property type="project" value="UniProtKB-UniRule"/>
</dbReference>
<dbReference type="InterPro" id="IPR038248">
    <property type="entry name" value="Dicer_dimer_sf"/>
</dbReference>
<dbReference type="GO" id="GO:0051607">
    <property type="term" value="P:defense response to virus"/>
    <property type="evidence" value="ECO:0007669"/>
    <property type="project" value="UniProtKB-KW"/>
</dbReference>
<keyword evidence="11" id="KW-0067">ATP-binding</keyword>
<dbReference type="CDD" id="cd18034">
    <property type="entry name" value="DEXHc_dicer"/>
    <property type="match status" value="1"/>
</dbReference>
<keyword evidence="8" id="KW-0378">Hydrolase</keyword>
<feature type="region of interest" description="Disordered" evidence="19">
    <location>
        <begin position="1"/>
        <end position="62"/>
    </location>
</feature>
<keyword evidence="12" id="KW-0460">Magnesium</keyword>
<keyword evidence="13 18" id="KW-0694">RNA-binding</keyword>
<protein>
    <recommendedName>
        <fullName evidence="3">Dicer-like protein 1</fullName>
    </recommendedName>
</protein>
<evidence type="ECO:0000313" key="26">
    <source>
        <dbReference type="Proteomes" id="UP000053317"/>
    </source>
</evidence>
<dbReference type="Pfam" id="PF00636">
    <property type="entry name" value="Ribonuclease_3"/>
    <property type="match status" value="2"/>
</dbReference>
<evidence type="ECO:0000256" key="18">
    <source>
        <dbReference type="PROSITE-ProRule" id="PRU00657"/>
    </source>
</evidence>
<keyword evidence="4" id="KW-0930">Antiviral protein</keyword>
<dbReference type="PROSITE" id="PS50821">
    <property type="entry name" value="PAZ"/>
    <property type="match status" value="1"/>
</dbReference>
<evidence type="ECO:0000256" key="11">
    <source>
        <dbReference type="ARBA" id="ARBA00022840"/>
    </source>
</evidence>
<dbReference type="GO" id="GO:0004386">
    <property type="term" value="F:helicase activity"/>
    <property type="evidence" value="ECO:0007669"/>
    <property type="project" value="UniProtKB-KW"/>
</dbReference>
<evidence type="ECO:0000256" key="17">
    <source>
        <dbReference type="ARBA" id="ARBA00035116"/>
    </source>
</evidence>
<dbReference type="Pfam" id="PF04851">
    <property type="entry name" value="ResIII"/>
    <property type="match status" value="1"/>
</dbReference>
<sequence>MLLTDNQNVCERQESTPDGTDGVNSMSINITAEGDEHYTGSDSESEAEILGEQKPSERKRKDVQALDDWLANQARILGLEDLQDASRASDGMGGEQRCSTPRRRNEQVRAYQQELYERASVDNVIAVLPTGAGKTLIATMLLKDVCKLEVQRKDLGQPPRTAFFLVDKNFLAKQQTKYLQESLYAENIICCTGDGHEDWWSSEQWKDILGKFNIVVCTAEVLNQALGRGYVKIPQINLLILDEAHHTKKDHPYARIIKDHYLGEKDAALRPRIFSMTASPVDAKADVVETAQTLETLLHSRIATSVDESLIEHCPRPIEVEWIYEKLRFPFVTDLCRQIILECDCPTLRKNINFAKVASSQLGPKCADMIWDYYWDDDDWTGSGAQLHRRWQPSYKAKRAGTWAEEEKKLERADQILAAHRSQTNHIPFQQLSSKVLLLRDRLENFFRTRDDVRCIIFVEQRATALILRDLFKELMIPGIRPAAFVGIGSSSMGGGKFTSPKQQETLDNFDEGATNCLFATSVAEEGLDIQECNLVIRFDPCMTMIQYLQSRGRARQADSVFVHMLEAGNQAHRDLVNDAREAEVILQDFCNALPEDRILQASDADIEEILRKDRQDKTTYHVVSSGAKLTPRSSLIILENYASTLRRLSAEAIASVEFVPQHLAQGSFQYMALLPDESPFRGAIGESKSRKLLAKQSAAYHTCVKLYELGHLDDTFNSTIRERRPLMANAKLALKGTKQDQYDMQVKPHFWKVHTGTLPSLLYANHIMFKAKKPLLHAHDDMILFTRVPLPKLPAFPVYLDGDIETSAEIAAVREPLLLDDDGHILDLLTDFTLGLFLDLFGKSFKADNPNMPYWLAPFKKSVEGVSASNSVEELLDLDVLHGMSVNPRQKWVPGTDSMAWVNRFIVDPWSGKYRYFTEAIYPGLGIRDPLPVPPKSIQKDNRKDRKKTNTILDYCLSLRGPGSRKKFWDSVDNHQPVFKAKSAPMKRNLLEKMNDEEKEKLLYEHAICPQALEVSALPSNAARSYYAFPSLITRIDAYLVALECCDILGLTVNPELALEAVTKDSHNAEEHRAEQIHFKRGMGKNYERLEFIGDTFLKMSTSISLFIKYPSESEFDFHVHRMLMICNDNLFDGAVMETRNLPKFIRTQAVNRRLWYPEGLVLFHGKDANPDKPLKHDGIKHSLAQKTISDVCEALIGAAYLTAKENGGRLDVAVKAVTKLVNSSNHEAQSWAYWSRNYALPKYQVATADSSDRKLQGFVRESTGYGFRYPRLLQSAFTHPSCSNASVPNYQRLEFLGDALYDMVCVDFLFGAYPDKDPQWLTEHKMAMVSNRFLAVVAVELGFFKYLQENTISLREQIRNYAREVQRFLKSGRDKLERDFWTEIDHPPKALSDMIEAYIGAIFVDSNFDYTVVETFFEKHIRWYFEDLTVYDTFANKHPVTHLHKRLTDDFLCDGFRIMARPDPYHEKKMTAAAVIVHGEIISNATYESGKYARVKASEEALRLLEGLTMAEFRKQYNCDCRRGKDSGNVAAHADSAI</sequence>
<dbReference type="InterPro" id="IPR001650">
    <property type="entry name" value="Helicase_C-like"/>
</dbReference>
<evidence type="ECO:0000256" key="10">
    <source>
        <dbReference type="ARBA" id="ARBA00022833"/>
    </source>
</evidence>
<feature type="domain" description="Dicer dsRNA-binding fold" evidence="24">
    <location>
        <begin position="635"/>
        <end position="727"/>
    </location>
</feature>
<dbReference type="Pfam" id="PF03368">
    <property type="entry name" value="Dicer_dimer"/>
    <property type="match status" value="1"/>
</dbReference>
<evidence type="ECO:0000256" key="13">
    <source>
        <dbReference type="ARBA" id="ARBA00022884"/>
    </source>
</evidence>
<feature type="domain" description="PAZ" evidence="21">
    <location>
        <begin position="880"/>
        <end position="1018"/>
    </location>
</feature>
<dbReference type="SMART" id="SM00487">
    <property type="entry name" value="DEXDc"/>
    <property type="match status" value="1"/>
</dbReference>
<evidence type="ECO:0000256" key="19">
    <source>
        <dbReference type="SAM" id="MobiDB-lite"/>
    </source>
</evidence>
<accession>A0A0G2G4G1</accession>
<dbReference type="Gene3D" id="3.40.50.300">
    <property type="entry name" value="P-loop containing nucleotide triphosphate hydrolases"/>
    <property type="match status" value="2"/>
</dbReference>
<evidence type="ECO:0000259" key="22">
    <source>
        <dbReference type="PROSITE" id="PS51192"/>
    </source>
</evidence>
<dbReference type="PANTHER" id="PTHR14950">
    <property type="entry name" value="DICER-RELATED"/>
    <property type="match status" value="1"/>
</dbReference>
<dbReference type="EMBL" id="LCWF01000118">
    <property type="protein sequence ID" value="KKY18693.1"/>
    <property type="molecule type" value="Genomic_DNA"/>
</dbReference>
<evidence type="ECO:0000256" key="3">
    <source>
        <dbReference type="ARBA" id="ARBA00020797"/>
    </source>
</evidence>
<dbReference type="InterPro" id="IPR036389">
    <property type="entry name" value="RNase_III_sf"/>
</dbReference>
<comment type="function">
    <text evidence="16">Dicer-like endonuclease involved in cleaving double-stranded RNA in the RNA interference (RNAi) pathway. Produces 21 to 25 bp dsRNAs (siRNAs) which target the selective destruction of homologous RNAs leading to sequence-specific suppression of gene expression, called post-transcriptional gene silencing (PTGS). Part of a broad host defense response against viral infection and transposons.</text>
</comment>
<keyword evidence="15" id="KW-0464">Manganese</keyword>
<evidence type="ECO:0000256" key="5">
    <source>
        <dbReference type="ARBA" id="ARBA00022723"/>
    </source>
</evidence>
<evidence type="ECO:0000259" key="21">
    <source>
        <dbReference type="PROSITE" id="PS50821"/>
    </source>
</evidence>
<dbReference type="SMART" id="SM00535">
    <property type="entry name" value="RIBOc"/>
    <property type="match status" value="2"/>
</dbReference>
<gene>
    <name evidence="25" type="ORF">UCRPC4_g04844</name>
</gene>
<evidence type="ECO:0000256" key="8">
    <source>
        <dbReference type="ARBA" id="ARBA00022801"/>
    </source>
</evidence>
<dbReference type="InterPro" id="IPR014001">
    <property type="entry name" value="Helicase_ATP-bd"/>
</dbReference>
<keyword evidence="7" id="KW-0547">Nucleotide-binding</keyword>
<keyword evidence="6" id="KW-0677">Repeat</keyword>
<organism evidence="25 26">
    <name type="scientific">Phaeomoniella chlamydospora</name>
    <name type="common">Phaeoacremonium chlamydosporum</name>
    <dbReference type="NCBI Taxonomy" id="158046"/>
    <lineage>
        <taxon>Eukaryota</taxon>
        <taxon>Fungi</taxon>
        <taxon>Dikarya</taxon>
        <taxon>Ascomycota</taxon>
        <taxon>Pezizomycotina</taxon>
        <taxon>Eurotiomycetes</taxon>
        <taxon>Chaetothyriomycetidae</taxon>
        <taxon>Phaeomoniellales</taxon>
        <taxon>Phaeomoniellaceae</taxon>
        <taxon>Phaeomoniella</taxon>
    </lineage>
</organism>
<dbReference type="InterPro" id="IPR056755">
    <property type="entry name" value="DSRM_2"/>
</dbReference>
<dbReference type="Gene3D" id="3.30.160.380">
    <property type="entry name" value="Dicer dimerisation domain"/>
    <property type="match status" value="1"/>
</dbReference>
<feature type="domain" description="RNase III" evidence="20">
    <location>
        <begin position="1258"/>
        <end position="1409"/>
    </location>
</feature>
<feature type="domain" description="Helicase ATP-binding" evidence="22">
    <location>
        <begin position="115"/>
        <end position="298"/>
    </location>
</feature>
<dbReference type="Pfam" id="PF24995">
    <property type="entry name" value="DSRM_2"/>
    <property type="match status" value="1"/>
</dbReference>
<proteinExistence type="inferred from homology"/>
<dbReference type="InterPro" id="IPR000999">
    <property type="entry name" value="RNase_III_dom"/>
</dbReference>
<dbReference type="PANTHER" id="PTHR14950:SF62">
    <property type="entry name" value="DICER-LIKE PROTEIN 1"/>
    <property type="match status" value="1"/>
</dbReference>
<evidence type="ECO:0000259" key="20">
    <source>
        <dbReference type="PROSITE" id="PS50142"/>
    </source>
</evidence>
<comment type="cofactor">
    <cofactor evidence="2">
        <name>Mg(2+)</name>
        <dbReference type="ChEBI" id="CHEBI:18420"/>
    </cofactor>
</comment>
<dbReference type="PROSITE" id="PS51194">
    <property type="entry name" value="HELICASE_CTER"/>
    <property type="match status" value="1"/>
</dbReference>
<dbReference type="PROSITE" id="PS00517">
    <property type="entry name" value="RNASE_3_1"/>
    <property type="match status" value="1"/>
</dbReference>
<dbReference type="Gene3D" id="1.10.1520.10">
    <property type="entry name" value="Ribonuclease III domain"/>
    <property type="match status" value="2"/>
</dbReference>
<dbReference type="OrthoDB" id="416741at2759"/>
<evidence type="ECO:0000256" key="12">
    <source>
        <dbReference type="ARBA" id="ARBA00022842"/>
    </source>
</evidence>
<evidence type="ECO:0000256" key="14">
    <source>
        <dbReference type="ARBA" id="ARBA00023118"/>
    </source>
</evidence>
<feature type="compositionally biased region" description="Polar residues" evidence="19">
    <location>
        <begin position="1"/>
        <end position="30"/>
    </location>
</feature>
<evidence type="ECO:0000256" key="15">
    <source>
        <dbReference type="ARBA" id="ARBA00023211"/>
    </source>
</evidence>
<keyword evidence="26" id="KW-1185">Reference proteome</keyword>
<comment type="similarity">
    <text evidence="17 18">Belongs to the helicase family. Dicer subfamily.</text>
</comment>
<evidence type="ECO:0000256" key="6">
    <source>
        <dbReference type="ARBA" id="ARBA00022737"/>
    </source>
</evidence>
<dbReference type="FunFam" id="1.10.1520.10:FF:000015">
    <property type="entry name" value="Dicer-like protein 1"/>
    <property type="match status" value="1"/>
</dbReference>
<dbReference type="Pfam" id="PF00271">
    <property type="entry name" value="Helicase_C"/>
    <property type="match status" value="1"/>
</dbReference>
<keyword evidence="5" id="KW-0479">Metal-binding</keyword>
<evidence type="ECO:0000256" key="9">
    <source>
        <dbReference type="ARBA" id="ARBA00022806"/>
    </source>
</evidence>
<keyword evidence="14" id="KW-0051">Antiviral defense</keyword>
<evidence type="ECO:0000256" key="2">
    <source>
        <dbReference type="ARBA" id="ARBA00001946"/>
    </source>
</evidence>
<dbReference type="PROSITE" id="PS51327">
    <property type="entry name" value="DICER_DSRBF"/>
    <property type="match status" value="1"/>
</dbReference>
<dbReference type="GO" id="GO:0030422">
    <property type="term" value="P:siRNA processing"/>
    <property type="evidence" value="ECO:0007669"/>
    <property type="project" value="TreeGrafter"/>
</dbReference>
<evidence type="ECO:0000256" key="7">
    <source>
        <dbReference type="ARBA" id="ARBA00022741"/>
    </source>
</evidence>
<dbReference type="GO" id="GO:0005737">
    <property type="term" value="C:cytoplasm"/>
    <property type="evidence" value="ECO:0007669"/>
    <property type="project" value="TreeGrafter"/>
</dbReference>
<dbReference type="InterPro" id="IPR003100">
    <property type="entry name" value="PAZ_dom"/>
</dbReference>
<evidence type="ECO:0000256" key="1">
    <source>
        <dbReference type="ARBA" id="ARBA00001936"/>
    </source>
</evidence>
<feature type="domain" description="Helicase C-terminal" evidence="23">
    <location>
        <begin position="431"/>
        <end position="601"/>
    </location>
</feature>
<dbReference type="Proteomes" id="UP000053317">
    <property type="component" value="Unassembled WGS sequence"/>
</dbReference>
<evidence type="ECO:0000256" key="16">
    <source>
        <dbReference type="ARBA" id="ARBA00025403"/>
    </source>
</evidence>
<dbReference type="GO" id="GO:0046872">
    <property type="term" value="F:metal ion binding"/>
    <property type="evidence" value="ECO:0007669"/>
    <property type="project" value="UniProtKB-KW"/>
</dbReference>
<feature type="domain" description="RNase III" evidence="20">
    <location>
        <begin position="1050"/>
        <end position="1206"/>
    </location>
</feature>
<dbReference type="PROSITE" id="PS50142">
    <property type="entry name" value="RNASE_3_2"/>
    <property type="match status" value="2"/>
</dbReference>
<evidence type="ECO:0000313" key="25">
    <source>
        <dbReference type="EMBL" id="KKY18693.1"/>
    </source>
</evidence>
<keyword evidence="9" id="KW-0347">Helicase</keyword>
<comment type="caution">
    <text evidence="25">The sequence shown here is derived from an EMBL/GenBank/DDBJ whole genome shotgun (WGS) entry which is preliminary data.</text>
</comment>
<dbReference type="GO" id="GO:0050688">
    <property type="term" value="P:regulation of defense response to virus"/>
    <property type="evidence" value="ECO:0007669"/>
    <property type="project" value="UniProtKB-KW"/>
</dbReference>
<dbReference type="CDD" id="cd00593">
    <property type="entry name" value="RIBOc"/>
    <property type="match status" value="2"/>
</dbReference>